<keyword evidence="2" id="KW-1185">Reference proteome</keyword>
<protein>
    <submittedName>
        <fullName evidence="1">Uncharacterized protein</fullName>
    </submittedName>
</protein>
<dbReference type="EMBL" id="BPPX01000009">
    <property type="protein sequence ID" value="GJC82387.1"/>
    <property type="molecule type" value="Genomic_DNA"/>
</dbReference>
<comment type="caution">
    <text evidence="1">The sequence shown here is derived from an EMBL/GenBank/DDBJ whole genome shotgun (WGS) entry which is preliminary data.</text>
</comment>
<dbReference type="Proteomes" id="UP001055172">
    <property type="component" value="Unassembled WGS sequence"/>
</dbReference>
<evidence type="ECO:0000313" key="2">
    <source>
        <dbReference type="Proteomes" id="UP001055172"/>
    </source>
</evidence>
<accession>A0AA37GKG2</accession>
<gene>
    <name evidence="1" type="ORF">ColLi_05225</name>
</gene>
<evidence type="ECO:0000313" key="1">
    <source>
        <dbReference type="EMBL" id="GJC82387.1"/>
    </source>
</evidence>
<reference evidence="1 2" key="1">
    <citation type="submission" date="2021-07" db="EMBL/GenBank/DDBJ databases">
        <title>Genome data of Colletotrichum spaethianum.</title>
        <authorList>
            <person name="Utami Y.D."/>
            <person name="Hiruma K."/>
        </authorList>
    </citation>
    <scope>NUCLEOTIDE SEQUENCE [LARGE SCALE GENOMIC DNA]</scope>
    <source>
        <strain evidence="1 2">MAFF 242679</strain>
    </source>
</reference>
<dbReference type="AlphaFoldDB" id="A0AA37GKG2"/>
<organism evidence="1 2">
    <name type="scientific">Colletotrichum liriopes</name>
    <dbReference type="NCBI Taxonomy" id="708192"/>
    <lineage>
        <taxon>Eukaryota</taxon>
        <taxon>Fungi</taxon>
        <taxon>Dikarya</taxon>
        <taxon>Ascomycota</taxon>
        <taxon>Pezizomycotina</taxon>
        <taxon>Sordariomycetes</taxon>
        <taxon>Hypocreomycetidae</taxon>
        <taxon>Glomerellales</taxon>
        <taxon>Glomerellaceae</taxon>
        <taxon>Colletotrichum</taxon>
        <taxon>Colletotrichum spaethianum species complex</taxon>
    </lineage>
</organism>
<sequence length="90" mass="9586">MPSSLERGSDSDAVRCLNKIRSRNVVTTGSLGLCLLRLQGNRPAKRLSRRECFTHGCARTGQGRKPGVDVAAPVAVSLLQGRLDSPLAEG</sequence>
<name>A0AA37GKG2_9PEZI</name>
<proteinExistence type="predicted"/>